<reference evidence="2" key="3">
    <citation type="submission" date="2016-05" db="EMBL/GenBank/DDBJ databases">
        <title>WGS assembly of Xenopus tropicalis.</title>
        <authorList>
            <person name="Sessions A."/>
            <person name="Jenkins J."/>
            <person name="Mitros T."/>
            <person name="Lyons J.T."/>
            <person name="Dichmann D.S."/>
            <person name="Robert J."/>
            <person name="Harland R.M."/>
            <person name="Rokhsar D.S."/>
        </authorList>
    </citation>
    <scope>NUCLEOTIDE SEQUENCE</scope>
    <source>
        <strain evidence="2">Nigerian</strain>
    </source>
</reference>
<dbReference type="AlphaFoldDB" id="A0A1B8XWD0"/>
<proteinExistence type="predicted"/>
<reference evidence="2" key="1">
    <citation type="submission" date="2009-11" db="EMBL/GenBank/DDBJ databases">
        <authorList>
            <consortium name="US DOE Joint Genome Institute (JGI-PGF)"/>
            <person name="Ottilar R."/>
            <person name="Schmutz J."/>
            <person name="Salamov A."/>
            <person name="Cheng J.F."/>
            <person name="Lucas S."/>
            <person name="Pitluck S."/>
            <person name="Gundlach H."/>
            <person name="Guo Y."/>
            <person name="Haberer G."/>
            <person name="Nasrallah J."/>
            <person name="Mayer K.F.X."/>
            <person name="van de Peer Y."/>
            <person name="Weigel D."/>
            <person name="Grigoriev I.V."/>
        </authorList>
    </citation>
    <scope>NUCLEOTIDE SEQUENCE</scope>
    <source>
        <strain evidence="2">Nigerian</strain>
    </source>
</reference>
<feature type="transmembrane region" description="Helical" evidence="1">
    <location>
        <begin position="127"/>
        <end position="145"/>
    </location>
</feature>
<reference evidence="2" key="2">
    <citation type="journal article" date="2010" name="Science">
        <title>The genome of the Western clawed frog Xenopus tropicalis.</title>
        <authorList>
            <person name="Hellsten U."/>
            <person name="Harland R.M."/>
            <person name="Gilchrist M.J."/>
            <person name="Hendrix D."/>
            <person name="Jurka J."/>
            <person name="Kapitonov V."/>
            <person name="Ovcharenko I."/>
            <person name="Putnam N.H."/>
            <person name="Shu S."/>
            <person name="Taher L."/>
            <person name="Blitz I.L."/>
            <person name="Blumberg B."/>
            <person name="Dichmann D.S."/>
            <person name="Dubchak I."/>
            <person name="Amaya E."/>
            <person name="Detter J.C."/>
            <person name="Fletcher R."/>
            <person name="Gerhard D.S."/>
            <person name="Goodstein D."/>
            <person name="Graves T."/>
            <person name="Grigoriev I.V."/>
            <person name="Grimwood J."/>
            <person name="Kawashima T."/>
            <person name="Lindquist E."/>
            <person name="Lucas S.M."/>
            <person name="Mead P.E."/>
            <person name="Mitros T."/>
            <person name="Ogino H."/>
            <person name="Ohta Y."/>
            <person name="Poliakov A.V."/>
            <person name="Pollet N."/>
            <person name="Robert J."/>
            <person name="Salamov A."/>
            <person name="Sater A.K."/>
            <person name="Schmutz J."/>
            <person name="Terry A."/>
            <person name="Vize P.D."/>
            <person name="Warren W.C."/>
            <person name="Wells D."/>
            <person name="Wills A."/>
            <person name="Wilson R.K."/>
            <person name="Zimmerman L.B."/>
            <person name="Zorn A.M."/>
            <person name="Grainger R."/>
            <person name="Grammer T."/>
            <person name="Khokha M.K."/>
            <person name="Richardson P.M."/>
            <person name="Rokhsar D.S."/>
        </authorList>
    </citation>
    <scope>NUCLEOTIDE SEQUENCE [LARGE SCALE GENOMIC DNA]</scope>
    <source>
        <strain evidence="2">Nigerian</strain>
    </source>
</reference>
<organism evidence="2">
    <name type="scientific">Xenopus tropicalis</name>
    <name type="common">Western clawed frog</name>
    <name type="synonym">Silurana tropicalis</name>
    <dbReference type="NCBI Taxonomy" id="8364"/>
    <lineage>
        <taxon>Eukaryota</taxon>
        <taxon>Metazoa</taxon>
        <taxon>Chordata</taxon>
        <taxon>Craniata</taxon>
        <taxon>Vertebrata</taxon>
        <taxon>Euteleostomi</taxon>
        <taxon>Amphibia</taxon>
        <taxon>Batrachia</taxon>
        <taxon>Anura</taxon>
        <taxon>Pipoidea</taxon>
        <taxon>Pipidae</taxon>
        <taxon>Xenopodinae</taxon>
        <taxon>Xenopus</taxon>
        <taxon>Silurana</taxon>
    </lineage>
</organism>
<protein>
    <submittedName>
        <fullName evidence="2">Uncharacterized protein</fullName>
    </submittedName>
</protein>
<keyword evidence="1" id="KW-1133">Transmembrane helix</keyword>
<sequence>MYSPFQCGSSLHHVRRLEGILECLAEQSKCGSRKVDISWWSSRQVCVAKSRKDQGSGYCMLQSGKDAKGYPAVSTGCWGAFQLSVITSRRLGIVPICLGHPTFWISLCVPAVGYPGLLWPGLLPAEQLLLISVVLPVLVVVVWVGESSQNHTLSVGSHHHIARPLVCCLWQRVLARGNFHLESALRWLL</sequence>
<name>A0A1B8XWD0_XENTR</name>
<accession>A0A1B8XWD0</accession>
<dbReference type="EMBL" id="KV461052">
    <property type="protein sequence ID" value="OCA14961.1"/>
    <property type="molecule type" value="Genomic_DNA"/>
</dbReference>
<evidence type="ECO:0000313" key="2">
    <source>
        <dbReference type="EMBL" id="OCA14961.1"/>
    </source>
</evidence>
<keyword evidence="1" id="KW-0812">Transmembrane</keyword>
<evidence type="ECO:0000256" key="1">
    <source>
        <dbReference type="SAM" id="Phobius"/>
    </source>
</evidence>
<feature type="transmembrane region" description="Helical" evidence="1">
    <location>
        <begin position="91"/>
        <end position="115"/>
    </location>
</feature>
<keyword evidence="1" id="KW-0472">Membrane</keyword>
<gene>
    <name evidence="2" type="ORF">XENTR_v90030855mg</name>
</gene>